<name>A0A2B4S1F0_STYPI</name>
<comment type="caution">
    <text evidence="1">The sequence shown here is derived from an EMBL/GenBank/DDBJ whole genome shotgun (WGS) entry which is preliminary data.</text>
</comment>
<sequence length="136" mass="15645">MDSCVAEELFYKKFESMKSSKKGKASNLTVYLSDEFYNRAKCSLYAENFKDIEGLSTSDVATIKHKKWTLQHGNITNPDGKIVIPKRDIFKKLCEAHSAIAHRGRDKTEHYIHESYAEISQEVITLFVTLCKLHQQ</sequence>
<protein>
    <submittedName>
        <fullName evidence="1">Uncharacterized protein</fullName>
    </submittedName>
</protein>
<dbReference type="EMBL" id="LSMT01000214">
    <property type="protein sequence ID" value="PFX23246.1"/>
    <property type="molecule type" value="Genomic_DNA"/>
</dbReference>
<keyword evidence="2" id="KW-1185">Reference proteome</keyword>
<evidence type="ECO:0000313" key="1">
    <source>
        <dbReference type="EMBL" id="PFX23246.1"/>
    </source>
</evidence>
<accession>A0A2B4S1F0</accession>
<dbReference type="Proteomes" id="UP000225706">
    <property type="component" value="Unassembled WGS sequence"/>
</dbReference>
<evidence type="ECO:0000313" key="2">
    <source>
        <dbReference type="Proteomes" id="UP000225706"/>
    </source>
</evidence>
<gene>
    <name evidence="1" type="ORF">AWC38_SpisGene25875</name>
</gene>
<organism evidence="1 2">
    <name type="scientific">Stylophora pistillata</name>
    <name type="common">Smooth cauliflower coral</name>
    <dbReference type="NCBI Taxonomy" id="50429"/>
    <lineage>
        <taxon>Eukaryota</taxon>
        <taxon>Metazoa</taxon>
        <taxon>Cnidaria</taxon>
        <taxon>Anthozoa</taxon>
        <taxon>Hexacorallia</taxon>
        <taxon>Scleractinia</taxon>
        <taxon>Astrocoeniina</taxon>
        <taxon>Pocilloporidae</taxon>
        <taxon>Stylophora</taxon>
    </lineage>
</organism>
<proteinExistence type="predicted"/>
<dbReference type="AlphaFoldDB" id="A0A2B4S1F0"/>
<reference evidence="2" key="1">
    <citation type="journal article" date="2017" name="bioRxiv">
        <title>Comparative analysis of the genomes of Stylophora pistillata and Acropora digitifera provides evidence for extensive differences between species of corals.</title>
        <authorList>
            <person name="Voolstra C.R."/>
            <person name="Li Y."/>
            <person name="Liew Y.J."/>
            <person name="Baumgarten S."/>
            <person name="Zoccola D."/>
            <person name="Flot J.-F."/>
            <person name="Tambutte S."/>
            <person name="Allemand D."/>
            <person name="Aranda M."/>
        </authorList>
    </citation>
    <scope>NUCLEOTIDE SEQUENCE [LARGE SCALE GENOMIC DNA]</scope>
</reference>